<dbReference type="EMBL" id="BMPP01000020">
    <property type="protein sequence ID" value="GGK39297.1"/>
    <property type="molecule type" value="Genomic_DNA"/>
</dbReference>
<keyword evidence="3" id="KW-1185">Reference proteome</keyword>
<evidence type="ECO:0000313" key="2">
    <source>
        <dbReference type="EMBL" id="GGK39297.1"/>
    </source>
</evidence>
<protein>
    <recommendedName>
        <fullName evidence="4">DUF4397 domain-containing protein</fullName>
    </recommendedName>
</protein>
<name>A0ABQ2F1R4_9DEIO</name>
<evidence type="ECO:0000313" key="3">
    <source>
        <dbReference type="Proteomes" id="UP000647587"/>
    </source>
</evidence>
<organism evidence="2 3">
    <name type="scientific">Deinococcus malanensis</name>
    <dbReference type="NCBI Taxonomy" id="1706855"/>
    <lineage>
        <taxon>Bacteria</taxon>
        <taxon>Thermotogati</taxon>
        <taxon>Deinococcota</taxon>
        <taxon>Deinococci</taxon>
        <taxon>Deinococcales</taxon>
        <taxon>Deinococcaceae</taxon>
        <taxon>Deinococcus</taxon>
    </lineage>
</organism>
<feature type="chain" id="PRO_5046888261" description="DUF4397 domain-containing protein" evidence="1">
    <location>
        <begin position="26"/>
        <end position="136"/>
    </location>
</feature>
<feature type="signal peptide" evidence="1">
    <location>
        <begin position="1"/>
        <end position="25"/>
    </location>
</feature>
<keyword evidence="1" id="KW-0732">Signal</keyword>
<evidence type="ECO:0000256" key="1">
    <source>
        <dbReference type="SAM" id="SignalP"/>
    </source>
</evidence>
<sequence>MRNPTPLKAFTALLTASTLFIQASAAPVFFHNNAGASGIVDVYVDGTLVFDDIAPDNAMMFPKELSAGQHDVIVTPYNQAPGVQDVLRTTLEVEHAREYTLTLGNLSAPYIDEFSGELTYAPWTGEPWLSLDTDFN</sequence>
<evidence type="ECO:0008006" key="4">
    <source>
        <dbReference type="Google" id="ProtNLM"/>
    </source>
</evidence>
<comment type="caution">
    <text evidence="2">The sequence shown here is derived from an EMBL/GenBank/DDBJ whole genome shotgun (WGS) entry which is preliminary data.</text>
</comment>
<accession>A0ABQ2F1R4</accession>
<gene>
    <name evidence="2" type="ORF">GCM10008955_36370</name>
</gene>
<dbReference type="RefSeq" id="WP_189011331.1">
    <property type="nucleotide sequence ID" value="NZ_BMPP01000020.1"/>
</dbReference>
<dbReference type="Proteomes" id="UP000647587">
    <property type="component" value="Unassembled WGS sequence"/>
</dbReference>
<proteinExistence type="predicted"/>
<reference evidence="3" key="1">
    <citation type="journal article" date="2019" name="Int. J. Syst. Evol. Microbiol.">
        <title>The Global Catalogue of Microorganisms (GCM) 10K type strain sequencing project: providing services to taxonomists for standard genome sequencing and annotation.</title>
        <authorList>
            <consortium name="The Broad Institute Genomics Platform"/>
            <consortium name="The Broad Institute Genome Sequencing Center for Infectious Disease"/>
            <person name="Wu L."/>
            <person name="Ma J."/>
        </authorList>
    </citation>
    <scope>NUCLEOTIDE SEQUENCE [LARGE SCALE GENOMIC DNA]</scope>
    <source>
        <strain evidence="3">JCM 30331</strain>
    </source>
</reference>